<protein>
    <submittedName>
        <fullName evidence="2">Uncharacterized protein</fullName>
    </submittedName>
</protein>
<accession>A0ABY6EEN6</accession>
<name>A0ABY6EEN6_9ACTN</name>
<reference evidence="2" key="1">
    <citation type="submission" date="2022-10" db="EMBL/GenBank/DDBJ databases">
        <authorList>
            <person name="Mo P."/>
        </authorList>
    </citation>
    <scope>NUCLEOTIDE SEQUENCE</scope>
    <source>
        <strain evidence="2">HUAS 14-6</strain>
    </source>
</reference>
<dbReference type="RefSeq" id="WP_263276711.1">
    <property type="nucleotide sequence ID" value="NZ_CP106795.1"/>
</dbReference>
<feature type="compositionally biased region" description="Basic and acidic residues" evidence="1">
    <location>
        <begin position="44"/>
        <end position="64"/>
    </location>
</feature>
<dbReference type="Proteomes" id="UP001060733">
    <property type="component" value="Chromosome"/>
</dbReference>
<gene>
    <name evidence="2" type="ORF">N8I86_00550</name>
</gene>
<organism evidence="2 3">
    <name type="scientific">Streptomyces albidocamelliae</name>
    <dbReference type="NCBI Taxonomy" id="2981135"/>
    <lineage>
        <taxon>Bacteria</taxon>
        <taxon>Bacillati</taxon>
        <taxon>Actinomycetota</taxon>
        <taxon>Actinomycetes</taxon>
        <taxon>Kitasatosporales</taxon>
        <taxon>Streptomycetaceae</taxon>
        <taxon>Streptomyces</taxon>
    </lineage>
</organism>
<keyword evidence="3" id="KW-1185">Reference proteome</keyword>
<evidence type="ECO:0000256" key="1">
    <source>
        <dbReference type="SAM" id="MobiDB-lite"/>
    </source>
</evidence>
<sequence length="64" mass="7179">MALRLDRAGLDGDEAISTTAERKPLVVSVPSACCRPWAHNSYRSGHDSYRHDGDSNRHDGNRNW</sequence>
<proteinExistence type="predicted"/>
<evidence type="ECO:0000313" key="3">
    <source>
        <dbReference type="Proteomes" id="UP001060733"/>
    </source>
</evidence>
<feature type="region of interest" description="Disordered" evidence="1">
    <location>
        <begin position="39"/>
        <end position="64"/>
    </location>
</feature>
<dbReference type="EMBL" id="CP106795">
    <property type="protein sequence ID" value="UXY33349.1"/>
    <property type="molecule type" value="Genomic_DNA"/>
</dbReference>
<evidence type="ECO:0000313" key="2">
    <source>
        <dbReference type="EMBL" id="UXY33349.1"/>
    </source>
</evidence>